<evidence type="ECO:0000313" key="4">
    <source>
        <dbReference type="EMBL" id="OSX61565.1"/>
    </source>
</evidence>
<organism evidence="4 5">
    <name type="scientific">Postia placenta MAD-698-R-SB12</name>
    <dbReference type="NCBI Taxonomy" id="670580"/>
    <lineage>
        <taxon>Eukaryota</taxon>
        <taxon>Fungi</taxon>
        <taxon>Dikarya</taxon>
        <taxon>Basidiomycota</taxon>
        <taxon>Agaricomycotina</taxon>
        <taxon>Agaricomycetes</taxon>
        <taxon>Polyporales</taxon>
        <taxon>Adustoporiaceae</taxon>
        <taxon>Rhodonia</taxon>
    </lineage>
</organism>
<sequence>MSSFFERDGSHEDLLAASPEAKEPPARLPRRRLTPASILPWFILGFLLVLSLWLITLTREHSNQQCARRLSTPSPALEAVEYHSTLFNGSLTYPSEYRGVPTSEIDAAWDRISTVVAFPITEDELSNTGKPARPSLAKFVDGKGYAAELEVVHQLHCLNMLRKFTYPEYYPRGEDDPDLYRHHIDHCIEMLRQQIMCAGDVGLITFDWVEGHSAPYPDFNVWHQCRDFGKIQAWHEERAEGTPVGLAGPTDRLKEAP</sequence>
<evidence type="ECO:0000313" key="5">
    <source>
        <dbReference type="Proteomes" id="UP000194127"/>
    </source>
</evidence>
<accession>A0A1X6MYY3</accession>
<keyword evidence="5" id="KW-1185">Reference proteome</keyword>
<gene>
    <name evidence="4" type="ORF">POSPLADRAFT_1057337</name>
</gene>
<dbReference type="GeneID" id="36325855"/>
<dbReference type="Proteomes" id="UP000194127">
    <property type="component" value="Unassembled WGS sequence"/>
</dbReference>
<reference evidence="4 5" key="1">
    <citation type="submission" date="2017-04" db="EMBL/GenBank/DDBJ databases">
        <title>Genome Sequence of the Model Brown-Rot Fungus Postia placenta SB12.</title>
        <authorList>
            <consortium name="DOE Joint Genome Institute"/>
            <person name="Gaskell J."/>
            <person name="Kersten P."/>
            <person name="Larrondo L.F."/>
            <person name="Canessa P."/>
            <person name="Martinez D."/>
            <person name="Hibbett D."/>
            <person name="Schmoll M."/>
            <person name="Kubicek C.P."/>
            <person name="Martinez A.T."/>
            <person name="Yadav J."/>
            <person name="Master E."/>
            <person name="Magnuson J.K."/>
            <person name="James T."/>
            <person name="Yaver D."/>
            <person name="Berka R."/>
            <person name="Labutti K."/>
            <person name="Lipzen A."/>
            <person name="Aerts A."/>
            <person name="Barry K."/>
            <person name="Henrissat B."/>
            <person name="Blanchette R."/>
            <person name="Grigoriev I."/>
            <person name="Cullen D."/>
        </authorList>
    </citation>
    <scope>NUCLEOTIDE SEQUENCE [LARGE SCALE GENOMIC DNA]</scope>
    <source>
        <strain evidence="4 5">MAD-698-R-SB12</strain>
    </source>
</reference>
<comment type="similarity">
    <text evidence="2">Belongs to the ustYa family.</text>
</comment>
<dbReference type="Pfam" id="PF11807">
    <property type="entry name" value="UstYa"/>
    <property type="match status" value="1"/>
</dbReference>
<name>A0A1X6MYY3_9APHY</name>
<keyword evidence="3" id="KW-0472">Membrane</keyword>
<dbReference type="OrthoDB" id="2767875at2759"/>
<dbReference type="PANTHER" id="PTHR33365">
    <property type="entry name" value="YALI0B05434P"/>
    <property type="match status" value="1"/>
</dbReference>
<dbReference type="STRING" id="670580.A0A1X6MYY3"/>
<keyword evidence="3" id="KW-0812">Transmembrane</keyword>
<dbReference type="InterPro" id="IPR021765">
    <property type="entry name" value="UstYa-like"/>
</dbReference>
<comment type="pathway">
    <text evidence="1">Mycotoxin biosynthesis.</text>
</comment>
<evidence type="ECO:0008006" key="6">
    <source>
        <dbReference type="Google" id="ProtNLM"/>
    </source>
</evidence>
<dbReference type="RefSeq" id="XP_024338359.1">
    <property type="nucleotide sequence ID" value="XM_024480905.1"/>
</dbReference>
<dbReference type="PANTHER" id="PTHR33365:SF4">
    <property type="entry name" value="CYCLOCHLOROTINE BIOSYNTHESIS PROTEIN O"/>
    <property type="match status" value="1"/>
</dbReference>
<evidence type="ECO:0000256" key="3">
    <source>
        <dbReference type="SAM" id="Phobius"/>
    </source>
</evidence>
<feature type="transmembrane region" description="Helical" evidence="3">
    <location>
        <begin position="38"/>
        <end position="58"/>
    </location>
</feature>
<evidence type="ECO:0000256" key="2">
    <source>
        <dbReference type="ARBA" id="ARBA00035112"/>
    </source>
</evidence>
<dbReference type="EMBL" id="KZ110598">
    <property type="protein sequence ID" value="OSX61565.1"/>
    <property type="molecule type" value="Genomic_DNA"/>
</dbReference>
<protein>
    <recommendedName>
        <fullName evidence="6">Tat pathway signal sequence</fullName>
    </recommendedName>
</protein>
<dbReference type="AlphaFoldDB" id="A0A1X6MYY3"/>
<dbReference type="GO" id="GO:0043386">
    <property type="term" value="P:mycotoxin biosynthetic process"/>
    <property type="evidence" value="ECO:0007669"/>
    <property type="project" value="InterPro"/>
</dbReference>
<keyword evidence="3" id="KW-1133">Transmembrane helix</keyword>
<evidence type="ECO:0000256" key="1">
    <source>
        <dbReference type="ARBA" id="ARBA00004685"/>
    </source>
</evidence>
<proteinExistence type="inferred from homology"/>